<dbReference type="OrthoDB" id="8300618at2759"/>
<keyword evidence="3" id="KW-1185">Reference proteome</keyword>
<dbReference type="EMBL" id="MNPL01022453">
    <property type="protein sequence ID" value="OQR69034.1"/>
    <property type="molecule type" value="Genomic_DNA"/>
</dbReference>
<feature type="compositionally biased region" description="Low complexity" evidence="1">
    <location>
        <begin position="65"/>
        <end position="78"/>
    </location>
</feature>
<reference evidence="2 3" key="1">
    <citation type="journal article" date="2017" name="Gigascience">
        <title>Draft genome of the honey bee ectoparasitic mite, Tropilaelaps mercedesae, is shaped by the parasitic life history.</title>
        <authorList>
            <person name="Dong X."/>
            <person name="Armstrong S.D."/>
            <person name="Xia D."/>
            <person name="Makepeace B.L."/>
            <person name="Darby A.C."/>
            <person name="Kadowaki T."/>
        </authorList>
    </citation>
    <scope>NUCLEOTIDE SEQUENCE [LARGE SCALE GENOMIC DNA]</scope>
    <source>
        <strain evidence="2">Wuxi-XJTLU</strain>
    </source>
</reference>
<proteinExistence type="predicted"/>
<comment type="caution">
    <text evidence="2">The sequence shown here is derived from an EMBL/GenBank/DDBJ whole genome shotgun (WGS) entry which is preliminary data.</text>
</comment>
<dbReference type="AlphaFoldDB" id="A0A1V9X6B2"/>
<organism evidence="2 3">
    <name type="scientific">Tropilaelaps mercedesae</name>
    <dbReference type="NCBI Taxonomy" id="418985"/>
    <lineage>
        <taxon>Eukaryota</taxon>
        <taxon>Metazoa</taxon>
        <taxon>Ecdysozoa</taxon>
        <taxon>Arthropoda</taxon>
        <taxon>Chelicerata</taxon>
        <taxon>Arachnida</taxon>
        <taxon>Acari</taxon>
        <taxon>Parasitiformes</taxon>
        <taxon>Mesostigmata</taxon>
        <taxon>Gamasina</taxon>
        <taxon>Dermanyssoidea</taxon>
        <taxon>Laelapidae</taxon>
        <taxon>Tropilaelaps</taxon>
    </lineage>
</organism>
<dbReference type="InParanoid" id="A0A1V9X6B2"/>
<accession>A0A1V9X6B2</accession>
<evidence type="ECO:0000313" key="2">
    <source>
        <dbReference type="EMBL" id="OQR69034.1"/>
    </source>
</evidence>
<protein>
    <recommendedName>
        <fullName evidence="4">PET domain-containing protein</fullName>
    </recommendedName>
</protein>
<feature type="region of interest" description="Disordered" evidence="1">
    <location>
        <begin position="36"/>
        <end position="140"/>
    </location>
</feature>
<sequence length="172" mass="18020">MEEAKRLSRLTDYADFLAGEFSGTGSRKVCRNCRCPREDHQQTGGGSANMAEAERLMLPAPPQHMMTSPTTSAPPTAMGGITSNPPETASGSAAGGAPNPANAQQNPTGHGPQQAPSPEMGSGHRQSDDDSGCALEEYTWVPQGLKPEQVPVHSLALVPHTSQDDDCLIGKT</sequence>
<dbReference type="STRING" id="418985.A0A1V9X6B2"/>
<evidence type="ECO:0000256" key="1">
    <source>
        <dbReference type="SAM" id="MobiDB-lite"/>
    </source>
</evidence>
<gene>
    <name evidence="2" type="ORF">BIW11_12516</name>
</gene>
<evidence type="ECO:0008006" key="4">
    <source>
        <dbReference type="Google" id="ProtNLM"/>
    </source>
</evidence>
<name>A0A1V9X6B2_9ACAR</name>
<dbReference type="Proteomes" id="UP000192247">
    <property type="component" value="Unassembled WGS sequence"/>
</dbReference>
<evidence type="ECO:0000313" key="3">
    <source>
        <dbReference type="Proteomes" id="UP000192247"/>
    </source>
</evidence>
<feature type="compositionally biased region" description="Low complexity" evidence="1">
    <location>
        <begin position="89"/>
        <end position="107"/>
    </location>
</feature>